<keyword evidence="9" id="KW-1185">Reference proteome</keyword>
<evidence type="ECO:0000313" key="9">
    <source>
        <dbReference type="Proteomes" id="UP001057998"/>
    </source>
</evidence>
<feature type="signal peptide" evidence="5">
    <location>
        <begin position="1"/>
        <end position="26"/>
    </location>
</feature>
<evidence type="ECO:0000256" key="5">
    <source>
        <dbReference type="SAM" id="SignalP"/>
    </source>
</evidence>
<dbReference type="Gene3D" id="2.40.128.200">
    <property type="match status" value="1"/>
</dbReference>
<dbReference type="InterPro" id="IPR009739">
    <property type="entry name" value="LprI-like_N"/>
</dbReference>
<evidence type="ECO:0000256" key="1">
    <source>
        <dbReference type="ARBA" id="ARBA00022729"/>
    </source>
</evidence>
<evidence type="ECO:0000256" key="3">
    <source>
        <dbReference type="ARBA" id="ARBA00023139"/>
    </source>
</evidence>
<proteinExistence type="predicted"/>
<dbReference type="Proteomes" id="UP001057998">
    <property type="component" value="Chromosome 2"/>
</dbReference>
<dbReference type="Gene3D" id="1.20.1270.180">
    <property type="match status" value="1"/>
</dbReference>
<keyword evidence="2" id="KW-0472">Membrane</keyword>
<protein>
    <submittedName>
        <fullName evidence="8">MliC family protein</fullName>
    </submittedName>
</protein>
<dbReference type="SUPFAM" id="SSF141488">
    <property type="entry name" value="YdhA-like"/>
    <property type="match status" value="1"/>
</dbReference>
<evidence type="ECO:0000313" key="8">
    <source>
        <dbReference type="EMBL" id="UTV29881.1"/>
    </source>
</evidence>
<keyword evidence="4" id="KW-0449">Lipoprotein</keyword>
<keyword evidence="3" id="KW-0564">Palmitate</keyword>
<feature type="domain" description="C-type lysozyme inhibitor" evidence="7">
    <location>
        <begin position="126"/>
        <end position="191"/>
    </location>
</feature>
<feature type="domain" description="Lysozyme inhibitor LprI-like N-terminal" evidence="6">
    <location>
        <begin position="33"/>
        <end position="110"/>
    </location>
</feature>
<organism evidence="8 9">
    <name type="scientific">Photobacterium atrarenae</name>
    <dbReference type="NCBI Taxonomy" id="865757"/>
    <lineage>
        <taxon>Bacteria</taxon>
        <taxon>Pseudomonadati</taxon>
        <taxon>Pseudomonadota</taxon>
        <taxon>Gammaproteobacteria</taxon>
        <taxon>Vibrionales</taxon>
        <taxon>Vibrionaceae</taxon>
        <taxon>Photobacterium</taxon>
    </lineage>
</organism>
<name>A0ABY5GL64_9GAMM</name>
<evidence type="ECO:0000259" key="6">
    <source>
        <dbReference type="Pfam" id="PF07007"/>
    </source>
</evidence>
<dbReference type="Pfam" id="PF07007">
    <property type="entry name" value="LprI"/>
    <property type="match status" value="1"/>
</dbReference>
<evidence type="ECO:0000256" key="2">
    <source>
        <dbReference type="ARBA" id="ARBA00023136"/>
    </source>
</evidence>
<dbReference type="InterPro" id="IPR018660">
    <property type="entry name" value="MliC"/>
</dbReference>
<gene>
    <name evidence="8" type="ORF">NNL38_23030</name>
</gene>
<feature type="chain" id="PRO_5047469337" evidence="5">
    <location>
        <begin position="27"/>
        <end position="200"/>
    </location>
</feature>
<evidence type="ECO:0000256" key="4">
    <source>
        <dbReference type="ARBA" id="ARBA00023288"/>
    </source>
</evidence>
<dbReference type="InterPro" id="IPR052755">
    <property type="entry name" value="Lysozyme_Inhibitor_LprI"/>
</dbReference>
<dbReference type="InterPro" id="IPR036328">
    <property type="entry name" value="MliC_sf"/>
</dbReference>
<reference evidence="8" key="1">
    <citation type="submission" date="2022-07" db="EMBL/GenBank/DDBJ databases">
        <title>Genome sequencing of Photobacterium atrarenae GJH2-4.</title>
        <authorList>
            <person name="Park S.-J."/>
        </authorList>
    </citation>
    <scope>NUCLEOTIDE SEQUENCE</scope>
    <source>
        <strain evidence="8">GJH2-4</strain>
    </source>
</reference>
<dbReference type="PANTHER" id="PTHR37549:SF1">
    <property type="entry name" value="LIPOPROTEIN LPRI"/>
    <property type="match status" value="1"/>
</dbReference>
<sequence length="200" mass="21801">MNKPLTFPVLLCAGLSVSALPGAALAATPSFDCSQASGTIEELICQEDDLATLDRHMAEVFPAAMANYPQSEQATAKAMQRGWIKGRNDCWKADDKKACVESEYKNRIVELQITGGLLEVPEPVAFKCNETDKPFTAVFYSQTDPHSAVLTWGDDQVIALIAPAASGSKYTGRNVEYWEHQGEARVTWLSETLTCQPVGK</sequence>
<dbReference type="Pfam" id="PF09864">
    <property type="entry name" value="MliC"/>
    <property type="match status" value="1"/>
</dbReference>
<evidence type="ECO:0000259" key="7">
    <source>
        <dbReference type="Pfam" id="PF09864"/>
    </source>
</evidence>
<keyword evidence="1 5" id="KW-0732">Signal</keyword>
<accession>A0ABY5GL64</accession>
<dbReference type="EMBL" id="CP101509">
    <property type="protein sequence ID" value="UTV29881.1"/>
    <property type="molecule type" value="Genomic_DNA"/>
</dbReference>
<dbReference type="PANTHER" id="PTHR37549">
    <property type="entry name" value="LIPOPROTEIN LPRI"/>
    <property type="match status" value="1"/>
</dbReference>
<dbReference type="RefSeq" id="WP_255391212.1">
    <property type="nucleotide sequence ID" value="NZ_CP101509.1"/>
</dbReference>